<organism evidence="1 2">
    <name type="scientific">Escallonia herrerae</name>
    <dbReference type="NCBI Taxonomy" id="1293975"/>
    <lineage>
        <taxon>Eukaryota</taxon>
        <taxon>Viridiplantae</taxon>
        <taxon>Streptophyta</taxon>
        <taxon>Embryophyta</taxon>
        <taxon>Tracheophyta</taxon>
        <taxon>Spermatophyta</taxon>
        <taxon>Magnoliopsida</taxon>
        <taxon>eudicotyledons</taxon>
        <taxon>Gunneridae</taxon>
        <taxon>Pentapetalae</taxon>
        <taxon>asterids</taxon>
        <taxon>campanulids</taxon>
        <taxon>Escalloniales</taxon>
        <taxon>Escalloniaceae</taxon>
        <taxon>Escallonia</taxon>
    </lineage>
</organism>
<evidence type="ECO:0000313" key="1">
    <source>
        <dbReference type="EMBL" id="KAK3018727.1"/>
    </source>
</evidence>
<dbReference type="EMBL" id="JAVXUP010000921">
    <property type="protein sequence ID" value="KAK3018727.1"/>
    <property type="molecule type" value="Genomic_DNA"/>
</dbReference>
<dbReference type="AlphaFoldDB" id="A0AA88W2J6"/>
<comment type="caution">
    <text evidence="1">The sequence shown here is derived from an EMBL/GenBank/DDBJ whole genome shotgun (WGS) entry which is preliminary data.</text>
</comment>
<sequence>MADGAIVHKDDQPNTKQQLPLFSLLKGSSALHRRSTSTYRRFSQTCYRRFSDMPNSRRYRFRRA</sequence>
<gene>
    <name evidence="1" type="ORF">RJ639_003922</name>
</gene>
<accession>A0AA88W2J6</accession>
<dbReference type="Proteomes" id="UP001188597">
    <property type="component" value="Unassembled WGS sequence"/>
</dbReference>
<name>A0AA88W2J6_9ASTE</name>
<proteinExistence type="predicted"/>
<protein>
    <submittedName>
        <fullName evidence="1">Uncharacterized protein</fullName>
    </submittedName>
</protein>
<reference evidence="1" key="1">
    <citation type="submission" date="2022-12" db="EMBL/GenBank/DDBJ databases">
        <title>Draft genome assemblies for two species of Escallonia (Escalloniales).</title>
        <authorList>
            <person name="Chanderbali A."/>
            <person name="Dervinis C."/>
            <person name="Anghel I."/>
            <person name="Soltis D."/>
            <person name="Soltis P."/>
            <person name="Zapata F."/>
        </authorList>
    </citation>
    <scope>NUCLEOTIDE SEQUENCE</scope>
    <source>
        <strain evidence="1">UCBG64.0493</strain>
        <tissue evidence="1">Leaf</tissue>
    </source>
</reference>
<keyword evidence="2" id="KW-1185">Reference proteome</keyword>
<evidence type="ECO:0000313" key="2">
    <source>
        <dbReference type="Proteomes" id="UP001188597"/>
    </source>
</evidence>